<dbReference type="EMBL" id="NEDP02004184">
    <property type="protein sequence ID" value="OWF46448.1"/>
    <property type="molecule type" value="Genomic_DNA"/>
</dbReference>
<feature type="compositionally biased region" description="Low complexity" evidence="1">
    <location>
        <begin position="76"/>
        <end position="96"/>
    </location>
</feature>
<organism evidence="2 3">
    <name type="scientific">Mizuhopecten yessoensis</name>
    <name type="common">Japanese scallop</name>
    <name type="synonym">Patinopecten yessoensis</name>
    <dbReference type="NCBI Taxonomy" id="6573"/>
    <lineage>
        <taxon>Eukaryota</taxon>
        <taxon>Metazoa</taxon>
        <taxon>Spiralia</taxon>
        <taxon>Lophotrochozoa</taxon>
        <taxon>Mollusca</taxon>
        <taxon>Bivalvia</taxon>
        <taxon>Autobranchia</taxon>
        <taxon>Pteriomorphia</taxon>
        <taxon>Pectinida</taxon>
        <taxon>Pectinoidea</taxon>
        <taxon>Pectinidae</taxon>
        <taxon>Mizuhopecten</taxon>
    </lineage>
</organism>
<evidence type="ECO:0000256" key="1">
    <source>
        <dbReference type="SAM" id="MobiDB-lite"/>
    </source>
</evidence>
<dbReference type="AlphaFoldDB" id="A0A210QCJ0"/>
<dbReference type="OrthoDB" id="10549775at2759"/>
<reference evidence="2 3" key="1">
    <citation type="journal article" date="2017" name="Nat. Ecol. Evol.">
        <title>Scallop genome provides insights into evolution of bilaterian karyotype and development.</title>
        <authorList>
            <person name="Wang S."/>
            <person name="Zhang J."/>
            <person name="Jiao W."/>
            <person name="Li J."/>
            <person name="Xun X."/>
            <person name="Sun Y."/>
            <person name="Guo X."/>
            <person name="Huan P."/>
            <person name="Dong B."/>
            <person name="Zhang L."/>
            <person name="Hu X."/>
            <person name="Sun X."/>
            <person name="Wang J."/>
            <person name="Zhao C."/>
            <person name="Wang Y."/>
            <person name="Wang D."/>
            <person name="Huang X."/>
            <person name="Wang R."/>
            <person name="Lv J."/>
            <person name="Li Y."/>
            <person name="Zhang Z."/>
            <person name="Liu B."/>
            <person name="Lu W."/>
            <person name="Hui Y."/>
            <person name="Liang J."/>
            <person name="Zhou Z."/>
            <person name="Hou R."/>
            <person name="Li X."/>
            <person name="Liu Y."/>
            <person name="Li H."/>
            <person name="Ning X."/>
            <person name="Lin Y."/>
            <person name="Zhao L."/>
            <person name="Xing Q."/>
            <person name="Dou J."/>
            <person name="Li Y."/>
            <person name="Mao J."/>
            <person name="Guo H."/>
            <person name="Dou H."/>
            <person name="Li T."/>
            <person name="Mu C."/>
            <person name="Jiang W."/>
            <person name="Fu Q."/>
            <person name="Fu X."/>
            <person name="Miao Y."/>
            <person name="Liu J."/>
            <person name="Yu Q."/>
            <person name="Li R."/>
            <person name="Liao H."/>
            <person name="Li X."/>
            <person name="Kong Y."/>
            <person name="Jiang Z."/>
            <person name="Chourrout D."/>
            <person name="Li R."/>
            <person name="Bao Z."/>
        </authorList>
    </citation>
    <scope>NUCLEOTIDE SEQUENCE [LARGE SCALE GENOMIC DNA]</scope>
    <source>
        <strain evidence="2 3">PY_sf001</strain>
    </source>
</reference>
<feature type="region of interest" description="Disordered" evidence="1">
    <location>
        <begin position="156"/>
        <end position="187"/>
    </location>
</feature>
<dbReference type="Proteomes" id="UP000242188">
    <property type="component" value="Unassembled WGS sequence"/>
</dbReference>
<keyword evidence="3" id="KW-1185">Reference proteome</keyword>
<feature type="compositionally biased region" description="Polar residues" evidence="1">
    <location>
        <begin position="66"/>
        <end position="75"/>
    </location>
</feature>
<comment type="caution">
    <text evidence="2">The sequence shown here is derived from an EMBL/GenBank/DDBJ whole genome shotgun (WGS) entry which is preliminary data.</text>
</comment>
<accession>A0A210QCJ0</accession>
<name>A0A210QCJ0_MIZYE</name>
<sequence>MMSSYSPAQNVPTTPSLISERLEHSGYSWWESPNAVVPDTGNRFENPETLANVVPRTPQHRFPRSPWNTPLNEGRSSTFLTPSSTTTPILTPLSRPTPFSRAMSTVATPLLGATPVHSTTPYRSLCCKDLRRRKPYLGEEQIVPFTPKLNEAATPKRPACIPAMPDMRGEGDGRRTSPRVLLSPSNNHRHLDLFSGEDYFD</sequence>
<proteinExistence type="predicted"/>
<evidence type="ECO:0000313" key="2">
    <source>
        <dbReference type="EMBL" id="OWF46448.1"/>
    </source>
</evidence>
<gene>
    <name evidence="2" type="ORF">KP79_PYT09713</name>
</gene>
<feature type="region of interest" description="Disordered" evidence="1">
    <location>
        <begin position="57"/>
        <end position="96"/>
    </location>
</feature>
<protein>
    <submittedName>
        <fullName evidence="2">Uncharacterized protein</fullName>
    </submittedName>
</protein>
<evidence type="ECO:0000313" key="3">
    <source>
        <dbReference type="Proteomes" id="UP000242188"/>
    </source>
</evidence>